<evidence type="ECO:0000256" key="5">
    <source>
        <dbReference type="SAM" id="Coils"/>
    </source>
</evidence>
<keyword evidence="5" id="KW-0175">Coiled coil</keyword>
<keyword evidence="7" id="KW-1185">Reference proteome</keyword>
<keyword evidence="3" id="KW-0342">GTP-binding</keyword>
<gene>
    <name evidence="6" type="ORF">M0813_13226</name>
</gene>
<dbReference type="PANTHER" id="PTHR10218:SF302">
    <property type="entry name" value="GUANINE NUCLEOTIDE-BINDING PROTEIN ALPHA-5 SUBUNIT"/>
    <property type="match status" value="1"/>
</dbReference>
<dbReference type="EMBL" id="JAOAOG010000028">
    <property type="protein sequence ID" value="KAJ6253809.1"/>
    <property type="molecule type" value="Genomic_DNA"/>
</dbReference>
<proteinExistence type="predicted"/>
<evidence type="ECO:0000313" key="6">
    <source>
        <dbReference type="EMBL" id="KAJ6253809.1"/>
    </source>
</evidence>
<keyword evidence="2" id="KW-0547">Nucleotide-binding</keyword>
<dbReference type="SUPFAM" id="SSF52540">
    <property type="entry name" value="P-loop containing nucleoside triphosphate hydrolases"/>
    <property type="match status" value="1"/>
</dbReference>
<dbReference type="SUPFAM" id="SSF47895">
    <property type="entry name" value="Transducin (alpha subunit), insertion domain"/>
    <property type="match status" value="1"/>
</dbReference>
<evidence type="ECO:0000256" key="1">
    <source>
        <dbReference type="ARBA" id="ARBA00022723"/>
    </source>
</evidence>
<dbReference type="PANTHER" id="PTHR10218">
    <property type="entry name" value="GTP-BINDING PROTEIN ALPHA SUBUNIT"/>
    <property type="match status" value="1"/>
</dbReference>
<dbReference type="PROSITE" id="PS51882">
    <property type="entry name" value="G_ALPHA"/>
    <property type="match status" value="1"/>
</dbReference>
<dbReference type="Proteomes" id="UP001150062">
    <property type="component" value="Unassembled WGS sequence"/>
</dbReference>
<feature type="coiled-coil region" evidence="5">
    <location>
        <begin position="8"/>
        <end position="39"/>
    </location>
</feature>
<keyword evidence="4" id="KW-0807">Transducer</keyword>
<dbReference type="Gene3D" id="1.10.400.10">
    <property type="entry name" value="GI Alpha 1, domain 2-like"/>
    <property type="match status" value="1"/>
</dbReference>
<comment type="caution">
    <text evidence="6">The sequence shown here is derived from an EMBL/GenBank/DDBJ whole genome shotgun (WGS) entry which is preliminary data.</text>
</comment>
<dbReference type="PRINTS" id="PR00318">
    <property type="entry name" value="GPROTEINA"/>
</dbReference>
<dbReference type="CDD" id="cd00066">
    <property type="entry name" value="G-alpha"/>
    <property type="match status" value="1"/>
</dbReference>
<evidence type="ECO:0000256" key="4">
    <source>
        <dbReference type="ARBA" id="ARBA00023224"/>
    </source>
</evidence>
<evidence type="ECO:0000313" key="7">
    <source>
        <dbReference type="Proteomes" id="UP001150062"/>
    </source>
</evidence>
<evidence type="ECO:0000256" key="2">
    <source>
        <dbReference type="ARBA" id="ARBA00022741"/>
    </source>
</evidence>
<sequence>MGQICGTATSEEKQAMKQNKRIENMLKKIKNNLNEEIKILLLGAGESGKSTLFKQMKLLQDGNFDEEDFDRFTEIIRQNIITQMKVLIMATEKLNIEVPLENEIKLIKEAKSYNQEWTNEIQDSVVKLWGNKQIQKTYKEKHNEFHLNDSSEYFFKEIERIGSSDYKPTKMDILQARVRTTGIEEAEFSIGEFIFTMVDVGGQRNERRKWIHCFEEVTSVIFVVSLVGYNQTLREDSSINRMLESINLFKEICSSPWFDSSSMILFLNKRDVFQERIKETDLSVCFEDYNGGLNYEKAVEFLKNKFLDASKSEMNEEDFDRKVYQYETCAINTDNINKIFKSVSDTILRKILCKSDLFL</sequence>
<evidence type="ECO:0000256" key="3">
    <source>
        <dbReference type="ARBA" id="ARBA00023134"/>
    </source>
</evidence>
<accession>A0ABQ8ZAD9</accession>
<dbReference type="InterPro" id="IPR027417">
    <property type="entry name" value="P-loop_NTPase"/>
</dbReference>
<keyword evidence="1" id="KW-0479">Metal-binding</keyword>
<dbReference type="SMART" id="SM00275">
    <property type="entry name" value="G_alpha"/>
    <property type="match status" value="1"/>
</dbReference>
<dbReference type="Pfam" id="PF00503">
    <property type="entry name" value="G-alpha"/>
    <property type="match status" value="1"/>
</dbReference>
<name>A0ABQ8ZAD9_9EUKA</name>
<dbReference type="InterPro" id="IPR011025">
    <property type="entry name" value="GproteinA_insert"/>
</dbReference>
<dbReference type="InterPro" id="IPR001019">
    <property type="entry name" value="Gprotein_alpha_su"/>
</dbReference>
<dbReference type="Gene3D" id="3.40.50.300">
    <property type="entry name" value="P-loop containing nucleotide triphosphate hydrolases"/>
    <property type="match status" value="1"/>
</dbReference>
<organism evidence="6 7">
    <name type="scientific">Anaeramoeba flamelloides</name>
    <dbReference type="NCBI Taxonomy" id="1746091"/>
    <lineage>
        <taxon>Eukaryota</taxon>
        <taxon>Metamonada</taxon>
        <taxon>Anaeramoebidae</taxon>
        <taxon>Anaeramoeba</taxon>
    </lineage>
</organism>
<reference evidence="6" key="1">
    <citation type="submission" date="2022-08" db="EMBL/GenBank/DDBJ databases">
        <title>Novel sulfate-reducing endosymbionts in the free-living metamonad Anaeramoeba.</title>
        <authorList>
            <person name="Jerlstrom-Hultqvist J."/>
            <person name="Cepicka I."/>
            <person name="Gallot-Lavallee L."/>
            <person name="Salas-Leiva D."/>
            <person name="Curtis B.A."/>
            <person name="Zahonova K."/>
            <person name="Pipaliya S."/>
            <person name="Dacks J."/>
            <person name="Roger A.J."/>
        </authorList>
    </citation>
    <scope>NUCLEOTIDE SEQUENCE</scope>
    <source>
        <strain evidence="6">Schooner1</strain>
    </source>
</reference>
<protein>
    <submittedName>
        <fullName evidence="6">Guanine nucleotide-binding protein g(O) subunit alpha</fullName>
    </submittedName>
</protein>